<proteinExistence type="predicted"/>
<organism evidence="2 3">
    <name type="scientific">Dichotomopilus funicola</name>
    <dbReference type="NCBI Taxonomy" id="1934379"/>
    <lineage>
        <taxon>Eukaryota</taxon>
        <taxon>Fungi</taxon>
        <taxon>Dikarya</taxon>
        <taxon>Ascomycota</taxon>
        <taxon>Pezizomycotina</taxon>
        <taxon>Sordariomycetes</taxon>
        <taxon>Sordariomycetidae</taxon>
        <taxon>Sordariales</taxon>
        <taxon>Chaetomiaceae</taxon>
        <taxon>Dichotomopilus</taxon>
    </lineage>
</organism>
<dbReference type="Proteomes" id="UP001302676">
    <property type="component" value="Unassembled WGS sequence"/>
</dbReference>
<dbReference type="RefSeq" id="XP_062634057.1">
    <property type="nucleotide sequence ID" value="XM_062778212.1"/>
</dbReference>
<dbReference type="GeneID" id="87814825"/>
<comment type="caution">
    <text evidence="2">The sequence shown here is derived from an EMBL/GenBank/DDBJ whole genome shotgun (WGS) entry which is preliminary data.</text>
</comment>
<protein>
    <submittedName>
        <fullName evidence="2">Uncharacterized protein</fullName>
    </submittedName>
</protein>
<accession>A0AAN6UZD2</accession>
<gene>
    <name evidence="2" type="ORF">C8A04DRAFT_14730</name>
</gene>
<dbReference type="AlphaFoldDB" id="A0AAN6UZD2"/>
<keyword evidence="3" id="KW-1185">Reference proteome</keyword>
<evidence type="ECO:0000256" key="1">
    <source>
        <dbReference type="SAM" id="MobiDB-lite"/>
    </source>
</evidence>
<name>A0AAN6UZD2_9PEZI</name>
<feature type="region of interest" description="Disordered" evidence="1">
    <location>
        <begin position="771"/>
        <end position="792"/>
    </location>
</feature>
<reference evidence="2" key="2">
    <citation type="submission" date="2023-05" db="EMBL/GenBank/DDBJ databases">
        <authorList>
            <consortium name="Lawrence Berkeley National Laboratory"/>
            <person name="Steindorff A."/>
            <person name="Hensen N."/>
            <person name="Bonometti L."/>
            <person name="Westerberg I."/>
            <person name="Brannstrom I.O."/>
            <person name="Guillou S."/>
            <person name="Cros-Aarteil S."/>
            <person name="Calhoun S."/>
            <person name="Haridas S."/>
            <person name="Kuo A."/>
            <person name="Mondo S."/>
            <person name="Pangilinan J."/>
            <person name="Riley R."/>
            <person name="Labutti K."/>
            <person name="Andreopoulos B."/>
            <person name="Lipzen A."/>
            <person name="Chen C."/>
            <person name="Yanf M."/>
            <person name="Daum C."/>
            <person name="Ng V."/>
            <person name="Clum A."/>
            <person name="Ohm R."/>
            <person name="Martin F."/>
            <person name="Silar P."/>
            <person name="Natvig D."/>
            <person name="Lalanne C."/>
            <person name="Gautier V."/>
            <person name="Ament-Velasquez S.L."/>
            <person name="Kruys A."/>
            <person name="Hutchinson M.I."/>
            <person name="Powell A.J."/>
            <person name="Barry K."/>
            <person name="Miller A.N."/>
            <person name="Grigoriev I.V."/>
            <person name="Debuchy R."/>
            <person name="Gladieux P."/>
            <person name="Thoren M.H."/>
            <person name="Johannesson H."/>
        </authorList>
    </citation>
    <scope>NUCLEOTIDE SEQUENCE</scope>
    <source>
        <strain evidence="2">CBS 141.50</strain>
    </source>
</reference>
<dbReference type="EMBL" id="MU853625">
    <property type="protein sequence ID" value="KAK4140686.1"/>
    <property type="molecule type" value="Genomic_DNA"/>
</dbReference>
<evidence type="ECO:0000313" key="2">
    <source>
        <dbReference type="EMBL" id="KAK4140686.1"/>
    </source>
</evidence>
<reference evidence="2" key="1">
    <citation type="journal article" date="2023" name="Mol. Phylogenet. Evol.">
        <title>Genome-scale phylogeny and comparative genomics of the fungal order Sordariales.</title>
        <authorList>
            <person name="Hensen N."/>
            <person name="Bonometti L."/>
            <person name="Westerberg I."/>
            <person name="Brannstrom I.O."/>
            <person name="Guillou S."/>
            <person name="Cros-Aarteil S."/>
            <person name="Calhoun S."/>
            <person name="Haridas S."/>
            <person name="Kuo A."/>
            <person name="Mondo S."/>
            <person name="Pangilinan J."/>
            <person name="Riley R."/>
            <person name="LaButti K."/>
            <person name="Andreopoulos B."/>
            <person name="Lipzen A."/>
            <person name="Chen C."/>
            <person name="Yan M."/>
            <person name="Daum C."/>
            <person name="Ng V."/>
            <person name="Clum A."/>
            <person name="Steindorff A."/>
            <person name="Ohm R.A."/>
            <person name="Martin F."/>
            <person name="Silar P."/>
            <person name="Natvig D.O."/>
            <person name="Lalanne C."/>
            <person name="Gautier V."/>
            <person name="Ament-Velasquez S.L."/>
            <person name="Kruys A."/>
            <person name="Hutchinson M.I."/>
            <person name="Powell A.J."/>
            <person name="Barry K."/>
            <person name="Miller A.N."/>
            <person name="Grigoriev I.V."/>
            <person name="Debuchy R."/>
            <person name="Gladieux P."/>
            <person name="Hiltunen Thoren M."/>
            <person name="Johannesson H."/>
        </authorList>
    </citation>
    <scope>NUCLEOTIDE SEQUENCE</scope>
    <source>
        <strain evidence="2">CBS 141.50</strain>
    </source>
</reference>
<evidence type="ECO:0000313" key="3">
    <source>
        <dbReference type="Proteomes" id="UP001302676"/>
    </source>
</evidence>
<sequence>MLGLRSMAAQLRACHCRACLRATKYTTTTKRVTTTTTTTNYTEGSRRPRKLLCGDTFTTYHTAASTGAVAFEEPRQQDWWPRSEPDERSAEARRSLAALLHDSASRDLASVVASPYPDVPYTRPREKLDFFWDLCKLETSSLKDVPRKLKDRLNTARRLRSALGLPWNPDIPAAKDTTLARCEELLFADTGVNLDAREPRTEKHLERTMEMMIELTDRLMVQSWHVTEAKAPGTHFPLTCAESPYNFHKMLRNDGYPAYSYPMEDLETTFLQRAELNKTLLQLFERWNPRLRDRYVGKVCYNLLVCSVPPGIENYSFLILGFSFLGEHELSQEVVDSLLYKSQMKPTEATYLCLLHHYRLKRDIAGFQSIARRMFGFDPRGIGLIRRGPYFVANYPQLHSWANPEEAAFMDGLYIRRAPFTQDVAEAMMEGLVDFGMIREGAKLFAVCLREQWTFSRELIWRLFHSCITLMDVPATKLIIRGLLDNIDQASLLLLGPVPVSSKPVRQMRNLLNIWQATTLPRSSDAFDDGFDDADFKTESDKTRLDHLATAVWIRETWHHTSMMNVRLRHAARVVLNKDKPLLDRLDTAMSVVVELEERPKRETEKSERFGRLARLDWLTAQTTTADFRIRNFEKMLANAVARNTPRQLQSWVIFSETVPLKVRLARSLKYCTLGSIEHHIATCFALSKEIDLQLKRSLIQALPLSYAAELEKKQTTTGDVRLDKILDQVVRYLSDVKIRQNSQWARKEAEAEPDPFARLLAAMPEPMSFWKKNPAPAGTEGNGPTPENTGW</sequence>